<protein>
    <submittedName>
        <fullName evidence="1">Uncharacterized protein</fullName>
    </submittedName>
</protein>
<dbReference type="EMBL" id="GBRH01257765">
    <property type="protein sequence ID" value="JAD40130.1"/>
    <property type="molecule type" value="Transcribed_RNA"/>
</dbReference>
<sequence>MLRGLGGIGLPARHGRVLPQPPGFAVPAPTLWRAGVPLPRRGFGVPSLISC</sequence>
<name>A0A0A8ZTQ5_ARUDO</name>
<dbReference type="AlphaFoldDB" id="A0A0A8ZTQ5"/>
<organism evidence="1">
    <name type="scientific">Arundo donax</name>
    <name type="common">Giant reed</name>
    <name type="synonym">Donax arundinaceus</name>
    <dbReference type="NCBI Taxonomy" id="35708"/>
    <lineage>
        <taxon>Eukaryota</taxon>
        <taxon>Viridiplantae</taxon>
        <taxon>Streptophyta</taxon>
        <taxon>Embryophyta</taxon>
        <taxon>Tracheophyta</taxon>
        <taxon>Spermatophyta</taxon>
        <taxon>Magnoliopsida</taxon>
        <taxon>Liliopsida</taxon>
        <taxon>Poales</taxon>
        <taxon>Poaceae</taxon>
        <taxon>PACMAD clade</taxon>
        <taxon>Arundinoideae</taxon>
        <taxon>Arundineae</taxon>
        <taxon>Arundo</taxon>
    </lineage>
</organism>
<reference evidence="1" key="1">
    <citation type="submission" date="2014-09" db="EMBL/GenBank/DDBJ databases">
        <authorList>
            <person name="Magalhaes I.L.F."/>
            <person name="Oliveira U."/>
            <person name="Santos F.R."/>
            <person name="Vidigal T.H.D.A."/>
            <person name="Brescovit A.D."/>
            <person name="Santos A.J."/>
        </authorList>
    </citation>
    <scope>NUCLEOTIDE SEQUENCE</scope>
    <source>
        <tissue evidence="1">Shoot tissue taken approximately 20 cm above the soil surface</tissue>
    </source>
</reference>
<proteinExistence type="predicted"/>
<reference evidence="1" key="2">
    <citation type="journal article" date="2015" name="Data Brief">
        <title>Shoot transcriptome of the giant reed, Arundo donax.</title>
        <authorList>
            <person name="Barrero R.A."/>
            <person name="Guerrero F.D."/>
            <person name="Moolhuijzen P."/>
            <person name="Goolsby J.A."/>
            <person name="Tidwell J."/>
            <person name="Bellgard S.E."/>
            <person name="Bellgard M.I."/>
        </authorList>
    </citation>
    <scope>NUCLEOTIDE SEQUENCE</scope>
    <source>
        <tissue evidence="1">Shoot tissue taken approximately 20 cm above the soil surface</tissue>
    </source>
</reference>
<accession>A0A0A8ZTQ5</accession>
<evidence type="ECO:0000313" key="1">
    <source>
        <dbReference type="EMBL" id="JAD40130.1"/>
    </source>
</evidence>